<evidence type="ECO:0000256" key="9">
    <source>
        <dbReference type="PROSITE-ProRule" id="PRU00492"/>
    </source>
</evidence>
<evidence type="ECO:0000259" key="11">
    <source>
        <dbReference type="PROSITE" id="PS51161"/>
    </source>
</evidence>
<keyword evidence="5 10" id="KW-0560">Oxidoreductase</keyword>
<dbReference type="UniPathway" id="UPA00326"/>
<evidence type="ECO:0000256" key="6">
    <source>
        <dbReference type="ARBA" id="ARBA00023116"/>
    </source>
</evidence>
<evidence type="ECO:0000256" key="8">
    <source>
        <dbReference type="ARBA" id="ARBA00047754"/>
    </source>
</evidence>
<dbReference type="Pfam" id="PF02867">
    <property type="entry name" value="Ribonuc_red_lgC"/>
    <property type="match status" value="1"/>
</dbReference>
<evidence type="ECO:0000256" key="7">
    <source>
        <dbReference type="ARBA" id="ARBA00024942"/>
    </source>
</evidence>
<evidence type="ECO:0000256" key="10">
    <source>
        <dbReference type="RuleBase" id="RU003410"/>
    </source>
</evidence>
<organism evidence="12 13">
    <name type="scientific">Candidatus Ryanbacteria bacterium RIFCSPHIGHO2_01_45_13</name>
    <dbReference type="NCBI Taxonomy" id="1802112"/>
    <lineage>
        <taxon>Bacteria</taxon>
        <taxon>Candidatus Ryaniibacteriota</taxon>
    </lineage>
</organism>
<dbReference type="PROSITE" id="PS00089">
    <property type="entry name" value="RIBORED_LARGE"/>
    <property type="match status" value="1"/>
</dbReference>
<comment type="similarity">
    <text evidence="1 10">Belongs to the ribonucleoside diphosphate reductase large chain family.</text>
</comment>
<keyword evidence="6 10" id="KW-0215">Deoxyribonucleotide synthesis</keyword>
<dbReference type="SUPFAM" id="SSF51998">
    <property type="entry name" value="PFL-like glycyl radical enzymes"/>
    <property type="match status" value="1"/>
</dbReference>
<evidence type="ECO:0000313" key="12">
    <source>
        <dbReference type="EMBL" id="OGZ43543.1"/>
    </source>
</evidence>
<dbReference type="CDD" id="cd01679">
    <property type="entry name" value="RNR_I"/>
    <property type="match status" value="1"/>
</dbReference>
<comment type="catalytic activity">
    <reaction evidence="8 10">
        <text>a 2'-deoxyribonucleoside 5'-diphosphate + [thioredoxin]-disulfide + H2O = a ribonucleoside 5'-diphosphate + [thioredoxin]-dithiol</text>
        <dbReference type="Rhea" id="RHEA:23252"/>
        <dbReference type="Rhea" id="RHEA-COMP:10698"/>
        <dbReference type="Rhea" id="RHEA-COMP:10700"/>
        <dbReference type="ChEBI" id="CHEBI:15377"/>
        <dbReference type="ChEBI" id="CHEBI:29950"/>
        <dbReference type="ChEBI" id="CHEBI:50058"/>
        <dbReference type="ChEBI" id="CHEBI:57930"/>
        <dbReference type="ChEBI" id="CHEBI:73316"/>
        <dbReference type="EC" id="1.17.4.1"/>
    </reaction>
</comment>
<dbReference type="NCBIfam" id="NF005544">
    <property type="entry name" value="PRK07207.1"/>
    <property type="match status" value="1"/>
</dbReference>
<name>A0A1G2FZN5_9BACT</name>
<dbReference type="InterPro" id="IPR000788">
    <property type="entry name" value="RNR_lg_C"/>
</dbReference>
<dbReference type="GO" id="GO:0005971">
    <property type="term" value="C:ribonucleoside-diphosphate reductase complex"/>
    <property type="evidence" value="ECO:0007669"/>
    <property type="project" value="TreeGrafter"/>
</dbReference>
<evidence type="ECO:0000256" key="2">
    <source>
        <dbReference type="ARBA" id="ARBA00022533"/>
    </source>
</evidence>
<protein>
    <recommendedName>
        <fullName evidence="10">Ribonucleoside-diphosphate reductase</fullName>
        <ecNumber evidence="10">1.17.4.1</ecNumber>
    </recommendedName>
</protein>
<dbReference type="NCBIfam" id="TIGR02506">
    <property type="entry name" value="NrdE_NrdA"/>
    <property type="match status" value="1"/>
</dbReference>
<dbReference type="InterPro" id="IPR013509">
    <property type="entry name" value="RNR_lsu_N"/>
</dbReference>
<keyword evidence="2" id="KW-0021">Allosteric enzyme</keyword>
<accession>A0A1G2FZN5</accession>
<dbReference type="EC" id="1.17.4.1" evidence="10"/>
<keyword evidence="4 9" id="KW-0067">ATP-binding</keyword>
<comment type="caution">
    <text evidence="12">The sequence shown here is derived from an EMBL/GenBank/DDBJ whole genome shotgun (WGS) entry which is preliminary data.</text>
</comment>
<evidence type="ECO:0000256" key="4">
    <source>
        <dbReference type="ARBA" id="ARBA00022840"/>
    </source>
</evidence>
<evidence type="ECO:0000256" key="1">
    <source>
        <dbReference type="ARBA" id="ARBA00010406"/>
    </source>
</evidence>
<dbReference type="EMBL" id="MHNI01000005">
    <property type="protein sequence ID" value="OGZ43543.1"/>
    <property type="molecule type" value="Genomic_DNA"/>
</dbReference>
<sequence>MRIIKIKKRSGKIEDFNRERIENAIEKACIATATSIEKDMTISITDNVIALLEDTFKEQIPGVENVQDLVEKSLAEHGLFEVAKTYILYREKRADIRESKKQELLDKIEKSDILVKKRDGTVIKFDITQIEIAIKNSCRGYEHLVDIEKILEEVKLNLYDGITTREINKAVIMTMRAHIEEEPAYSFVTARFLWNDLYKDVIGVDEFDKAFTTIYKETFPKKIRQGIKEGKFDKRLLHFDLHYIASHLEPQRDKLFGYLGAQTLYDRYFIKTADGEMLETPQYFWMRIALGTCLNEEQDIAVEHVIAFYNIMSQMIYTPSTPTLFHAGTPKPQLSSCYLNSVSDSLEHIFKTYTDNAQLSKWSGGIGTDWTQVRATGAHIKGTGVESQGVIPFLKIANDVTIAINRSGRRRGATAVYLETWHYDIEDFLELRKNTGDERRRTHDMNTANWIPDLFMKRVKDDGTWTLFSPEETPQLHDLYGKDFEKKYTEYEEKTAKGDIKIYKTIKARDLWKKMLTMLYETGHPWITFKDPSNIRSPQDHAGVVHNSNLCTEITLNTSENETAVCNLGSLNFAKLIKDGKFEIDLVKKVVPIAVRMLDNIIDINYYPTEDARHSNLRHRPIGLGIRGFQDALYMLGIHFDSDQCVRFSDESMEAVAYYAYKASAELARERGAYESFQGSKWDRGILPLDTLDLLENERGEKIHVSRSSTFDWDGLRELIKETGMRNSNCIAIAPTATTANIVGCIPTIEPIYKNLYVKSNQAGEFTIINPYLVKDLKELNLWNQSMLSKIKYYDGSIKEINEIPDTIKDKYREVFEIDPRWLIKSAAYRGKWIDQSQSLNIFFSGTSGRELSNIYMYAWEMGLKTTYYLRTLGASQVEKSTIDAREYGVTHLRKQGMIETTTITATIERPKEVKTVSAVKEHILNETDNTDCEVCQA</sequence>
<dbReference type="PROSITE" id="PS51161">
    <property type="entry name" value="ATP_CONE"/>
    <property type="match status" value="2"/>
</dbReference>
<feature type="domain" description="ATP-cone" evidence="11">
    <location>
        <begin position="113"/>
        <end position="203"/>
    </location>
</feature>
<evidence type="ECO:0000256" key="5">
    <source>
        <dbReference type="ARBA" id="ARBA00023002"/>
    </source>
</evidence>
<dbReference type="Gene3D" id="3.20.70.20">
    <property type="match status" value="1"/>
</dbReference>
<dbReference type="InterPro" id="IPR039718">
    <property type="entry name" value="Rrm1"/>
</dbReference>
<dbReference type="InterPro" id="IPR008926">
    <property type="entry name" value="RNR_R1-su_N"/>
</dbReference>
<dbReference type="GO" id="GO:0004748">
    <property type="term" value="F:ribonucleoside-diphosphate reductase activity, thioredoxin disulfide as acceptor"/>
    <property type="evidence" value="ECO:0007669"/>
    <property type="project" value="UniProtKB-EC"/>
</dbReference>
<gene>
    <name evidence="12" type="ORF">A2W41_04400</name>
</gene>
<proteinExistence type="inferred from homology"/>
<feature type="domain" description="ATP-cone" evidence="11">
    <location>
        <begin position="4"/>
        <end position="97"/>
    </location>
</feature>
<keyword evidence="3 9" id="KW-0547">Nucleotide-binding</keyword>
<dbReference type="Proteomes" id="UP000176700">
    <property type="component" value="Unassembled WGS sequence"/>
</dbReference>
<comment type="function">
    <text evidence="7 10">Provides the precursors necessary for DNA synthesis. Catalyzes the biosynthesis of deoxyribonucleotides from the corresponding ribonucleotides.</text>
</comment>
<dbReference type="PANTHER" id="PTHR11573">
    <property type="entry name" value="RIBONUCLEOSIDE-DIPHOSPHATE REDUCTASE LARGE CHAIN"/>
    <property type="match status" value="1"/>
</dbReference>
<dbReference type="Pfam" id="PF00317">
    <property type="entry name" value="Ribonuc_red_lgN"/>
    <property type="match status" value="1"/>
</dbReference>
<dbReference type="SUPFAM" id="SSF48168">
    <property type="entry name" value="R1 subunit of ribonucleotide reductase, N-terminal domain"/>
    <property type="match status" value="1"/>
</dbReference>
<evidence type="ECO:0000256" key="3">
    <source>
        <dbReference type="ARBA" id="ARBA00022741"/>
    </source>
</evidence>
<dbReference type="Pfam" id="PF03477">
    <property type="entry name" value="ATP-cone"/>
    <property type="match status" value="2"/>
</dbReference>
<dbReference type="InterPro" id="IPR005144">
    <property type="entry name" value="ATP-cone_dom"/>
</dbReference>
<dbReference type="InterPro" id="IPR013346">
    <property type="entry name" value="NrdE_NrdA_C"/>
</dbReference>
<dbReference type="PRINTS" id="PR01183">
    <property type="entry name" value="RIBORDTASEM1"/>
</dbReference>
<dbReference type="AlphaFoldDB" id="A0A1G2FZN5"/>
<reference evidence="12 13" key="1">
    <citation type="journal article" date="2016" name="Nat. Commun.">
        <title>Thousands of microbial genomes shed light on interconnected biogeochemical processes in an aquifer system.</title>
        <authorList>
            <person name="Anantharaman K."/>
            <person name="Brown C.T."/>
            <person name="Hug L.A."/>
            <person name="Sharon I."/>
            <person name="Castelle C.J."/>
            <person name="Probst A.J."/>
            <person name="Thomas B.C."/>
            <person name="Singh A."/>
            <person name="Wilkins M.J."/>
            <person name="Karaoz U."/>
            <person name="Brodie E.L."/>
            <person name="Williams K.H."/>
            <person name="Hubbard S.S."/>
            <person name="Banfield J.F."/>
        </authorList>
    </citation>
    <scope>NUCLEOTIDE SEQUENCE [LARGE SCALE GENOMIC DNA]</scope>
</reference>
<dbReference type="PANTHER" id="PTHR11573:SF6">
    <property type="entry name" value="RIBONUCLEOSIDE-DIPHOSPHATE REDUCTASE LARGE SUBUNIT"/>
    <property type="match status" value="1"/>
</dbReference>
<evidence type="ECO:0000313" key="13">
    <source>
        <dbReference type="Proteomes" id="UP000176700"/>
    </source>
</evidence>
<dbReference type="FunFam" id="3.20.70.20:FF:000009">
    <property type="entry name" value="Ribonucleoside-diphosphate reductase"/>
    <property type="match status" value="1"/>
</dbReference>
<dbReference type="GO" id="GO:0005524">
    <property type="term" value="F:ATP binding"/>
    <property type="evidence" value="ECO:0007669"/>
    <property type="project" value="UniProtKB-UniRule"/>
</dbReference>
<dbReference type="GO" id="GO:0009263">
    <property type="term" value="P:deoxyribonucleotide biosynthetic process"/>
    <property type="evidence" value="ECO:0007669"/>
    <property type="project" value="UniProtKB-KW"/>
</dbReference>